<evidence type="ECO:0000313" key="2">
    <source>
        <dbReference type="Proteomes" id="UP000231466"/>
    </source>
</evidence>
<organism evidence="1 2">
    <name type="scientific">Candidatus Colwellbacteria bacterium CG10_big_fil_rev_8_21_14_0_10_42_22</name>
    <dbReference type="NCBI Taxonomy" id="1974540"/>
    <lineage>
        <taxon>Bacteria</taxon>
        <taxon>Candidatus Colwelliibacteriota</taxon>
    </lineage>
</organism>
<reference evidence="2" key="1">
    <citation type="submission" date="2017-09" db="EMBL/GenBank/DDBJ databases">
        <title>Depth-based differentiation of microbial function through sediment-hosted aquifers and enrichment of novel symbionts in the deep terrestrial subsurface.</title>
        <authorList>
            <person name="Probst A.J."/>
            <person name="Ladd B."/>
            <person name="Jarett J.K."/>
            <person name="Geller-Mcgrath D.E."/>
            <person name="Sieber C.M.K."/>
            <person name="Emerson J.B."/>
            <person name="Anantharaman K."/>
            <person name="Thomas B.C."/>
            <person name="Malmstrom R."/>
            <person name="Stieglmeier M."/>
            <person name="Klingl A."/>
            <person name="Woyke T."/>
            <person name="Ryan C.M."/>
            <person name="Banfield J.F."/>
        </authorList>
    </citation>
    <scope>NUCLEOTIDE SEQUENCE [LARGE SCALE GENOMIC DNA]</scope>
</reference>
<name>A0A2H0VGT3_9BACT</name>
<sequence>MKKHLVWLIALLVIILGGIYLLTSNGSQGEFCGGLIGDTCGFGYVCKYEGNYPDAGGECVNFFSRLFSK</sequence>
<dbReference type="AlphaFoldDB" id="A0A2H0VGT3"/>
<accession>A0A2H0VGT3</accession>
<dbReference type="Proteomes" id="UP000231466">
    <property type="component" value="Unassembled WGS sequence"/>
</dbReference>
<gene>
    <name evidence="1" type="ORF">COT89_00100</name>
</gene>
<protein>
    <submittedName>
        <fullName evidence="1">Uncharacterized protein</fullName>
    </submittedName>
</protein>
<dbReference type="EMBL" id="PFAH01000001">
    <property type="protein sequence ID" value="PIR98281.1"/>
    <property type="molecule type" value="Genomic_DNA"/>
</dbReference>
<proteinExistence type="predicted"/>
<comment type="caution">
    <text evidence="1">The sequence shown here is derived from an EMBL/GenBank/DDBJ whole genome shotgun (WGS) entry which is preliminary data.</text>
</comment>
<evidence type="ECO:0000313" key="1">
    <source>
        <dbReference type="EMBL" id="PIR98281.1"/>
    </source>
</evidence>